<dbReference type="STRING" id="945713.IALB_3043"/>
<keyword evidence="2" id="KW-1185">Reference proteome</keyword>
<sequence length="123" mass="13616">MCNIYLAHNPNFNWGSTLVAFHKLTAFREAAIADFVTRLNKGALDEVIFQEKNAGAYYDKFMFNTNVLSQTDEMVINDEERTLKIVLEGRVPIYAVSFLYGTGNGGSAADTRGTTGGTIKFGY</sequence>
<proteinExistence type="predicted"/>
<accession>I0AP39</accession>
<dbReference type="AlphaFoldDB" id="I0AP39"/>
<dbReference type="HOGENOM" id="CLU_2012146_0_0_10"/>
<evidence type="ECO:0000313" key="1">
    <source>
        <dbReference type="EMBL" id="AFH50746.1"/>
    </source>
</evidence>
<gene>
    <name evidence="1" type="ordered locus">IALB_3043</name>
</gene>
<name>I0AP39_IGNAJ</name>
<organism evidence="1 2">
    <name type="scientific">Ignavibacterium album (strain DSM 19864 / JCM 16511 / NBRC 101810 / Mat9-16)</name>
    <dbReference type="NCBI Taxonomy" id="945713"/>
    <lineage>
        <taxon>Bacteria</taxon>
        <taxon>Pseudomonadati</taxon>
        <taxon>Ignavibacteriota</taxon>
        <taxon>Ignavibacteria</taxon>
        <taxon>Ignavibacteriales</taxon>
        <taxon>Ignavibacteriaceae</taxon>
        <taxon>Ignavibacterium</taxon>
    </lineage>
</organism>
<protein>
    <submittedName>
        <fullName evidence="1">Uncharacterized protein</fullName>
    </submittedName>
</protein>
<dbReference type="Proteomes" id="UP000007394">
    <property type="component" value="Chromosome"/>
</dbReference>
<evidence type="ECO:0000313" key="2">
    <source>
        <dbReference type="Proteomes" id="UP000007394"/>
    </source>
</evidence>
<reference evidence="1 2" key="1">
    <citation type="journal article" date="2012" name="Front. Microbiol.">
        <title>Complete genome of Ignavibacterium album, a metabolically versatile, flagellated, facultative anaerobe from the phylum Chlorobi.</title>
        <authorList>
            <person name="Liu Z."/>
            <person name="Frigaard N.-U."/>
            <person name="Vogl K."/>
            <person name="Iino T."/>
            <person name="Ohkuma M."/>
            <person name="Overmann J."/>
            <person name="Bryant D.A."/>
        </authorList>
    </citation>
    <scope>NUCLEOTIDE SEQUENCE [LARGE SCALE GENOMIC DNA]</scope>
    <source>
        <strain evidence="2">DSM 19864 / JCM 16511 / NBRC 101810 / Mat9-16</strain>
    </source>
</reference>
<dbReference type="EMBL" id="CP003418">
    <property type="protein sequence ID" value="AFH50746.1"/>
    <property type="molecule type" value="Genomic_DNA"/>
</dbReference>
<dbReference type="KEGG" id="ial:IALB_3043"/>